<dbReference type="Proteomes" id="UP001276150">
    <property type="component" value="Unassembled WGS sequence"/>
</dbReference>
<dbReference type="RefSeq" id="WP_317641793.1">
    <property type="nucleotide sequence ID" value="NZ_JAPMIV010000062.1"/>
</dbReference>
<evidence type="ECO:0000313" key="1">
    <source>
        <dbReference type="EMBL" id="MDV6376437.1"/>
    </source>
</evidence>
<accession>A0ABU4DVG9</accession>
<gene>
    <name evidence="1" type="ORF">ORD21_17725</name>
</gene>
<keyword evidence="2" id="KW-1185">Reference proteome</keyword>
<name>A0ABU4DVG9_9DEIO</name>
<dbReference type="Pfam" id="PF06147">
    <property type="entry name" value="DUF968"/>
    <property type="match status" value="1"/>
</dbReference>
<proteinExistence type="predicted"/>
<evidence type="ECO:0000313" key="2">
    <source>
        <dbReference type="Proteomes" id="UP001276150"/>
    </source>
</evidence>
<dbReference type="EMBL" id="JAPMIV010000062">
    <property type="protein sequence ID" value="MDV6376437.1"/>
    <property type="molecule type" value="Genomic_DNA"/>
</dbReference>
<comment type="caution">
    <text evidence="1">The sequence shown here is derived from an EMBL/GenBank/DDBJ whole genome shotgun (WGS) entry which is preliminary data.</text>
</comment>
<reference evidence="1 2" key="1">
    <citation type="submission" date="2022-11" db="EMBL/GenBank/DDBJ databases">
        <title>Deinococcus ZS9-10, Low Temperature and Draught-tolerating, UV-resistant Bacteria from Continental Antarctica.</title>
        <authorList>
            <person name="Cheng L."/>
        </authorList>
    </citation>
    <scope>NUCLEOTIDE SEQUENCE [LARGE SCALE GENOMIC DNA]</scope>
    <source>
        <strain evidence="1 2">ZS9-10</strain>
    </source>
</reference>
<organism evidence="1 2">
    <name type="scientific">Deinococcus arenicola</name>
    <dbReference type="NCBI Taxonomy" id="2994950"/>
    <lineage>
        <taxon>Bacteria</taxon>
        <taxon>Thermotogati</taxon>
        <taxon>Deinococcota</taxon>
        <taxon>Deinococci</taxon>
        <taxon>Deinococcales</taxon>
        <taxon>Deinococcaceae</taxon>
        <taxon>Deinococcus</taxon>
    </lineage>
</organism>
<dbReference type="InterPro" id="IPR010373">
    <property type="entry name" value="DUF968"/>
</dbReference>
<evidence type="ECO:0008006" key="3">
    <source>
        <dbReference type="Google" id="ProtNLM"/>
    </source>
</evidence>
<protein>
    <recommendedName>
        <fullName evidence="3">HNH endonuclease</fullName>
    </recommendedName>
</protein>
<sequence length="132" mass="14537">MLSLAPAPHTGRAYLSWLSTQRCLTCGVHGVELHHLAMWGLPRKTNNPLRDWVVVPLCLTCHQHGRHAAHRCGPWDGQGSHGQASWARIHALDLEAALLAQYAAYARHAWLALPSGLSARDSAAWLRRAEAT</sequence>